<dbReference type="AlphaFoldDB" id="A0A667HUH9"/>
<dbReference type="GO" id="GO:0003700">
    <property type="term" value="F:DNA-binding transcription factor activity"/>
    <property type="evidence" value="ECO:0007669"/>
    <property type="project" value="InterPro"/>
</dbReference>
<feature type="compositionally biased region" description="Polar residues" evidence="1">
    <location>
        <begin position="13"/>
        <end position="31"/>
    </location>
</feature>
<accession>A0A667HUH9</accession>
<keyword evidence="3" id="KW-1185">Reference proteome</keyword>
<gene>
    <name evidence="2" type="primary">FOSB</name>
</gene>
<organism evidence="2 3">
    <name type="scientific">Lynx canadensis</name>
    <name type="common">Canada lynx</name>
    <name type="synonym">Felis canadensis</name>
    <dbReference type="NCBI Taxonomy" id="61383"/>
    <lineage>
        <taxon>Eukaryota</taxon>
        <taxon>Metazoa</taxon>
        <taxon>Chordata</taxon>
        <taxon>Craniata</taxon>
        <taxon>Vertebrata</taxon>
        <taxon>Euteleostomi</taxon>
        <taxon>Mammalia</taxon>
        <taxon>Eutheria</taxon>
        <taxon>Laurasiatheria</taxon>
        <taxon>Carnivora</taxon>
        <taxon>Feliformia</taxon>
        <taxon>Felidae</taxon>
        <taxon>Felinae</taxon>
        <taxon>Lynx</taxon>
    </lineage>
</organism>
<dbReference type="GO" id="GO:0003677">
    <property type="term" value="F:DNA binding"/>
    <property type="evidence" value="ECO:0007669"/>
    <property type="project" value="InterPro"/>
</dbReference>
<feature type="compositionally biased region" description="Low complexity" evidence="1">
    <location>
        <begin position="125"/>
        <end position="137"/>
    </location>
</feature>
<feature type="compositionally biased region" description="Gly residues" evidence="1">
    <location>
        <begin position="110"/>
        <end position="124"/>
    </location>
</feature>
<feature type="compositionally biased region" description="Low complexity" evidence="1">
    <location>
        <begin position="100"/>
        <end position="109"/>
    </location>
</feature>
<reference evidence="2" key="1">
    <citation type="submission" date="2025-08" db="UniProtKB">
        <authorList>
            <consortium name="Ensembl"/>
        </authorList>
    </citation>
    <scope>IDENTIFICATION</scope>
</reference>
<evidence type="ECO:0000313" key="3">
    <source>
        <dbReference type="Proteomes" id="UP000472241"/>
    </source>
</evidence>
<protein>
    <submittedName>
        <fullName evidence="2">FosB proto-onco, AP-1 transcription factor subunit</fullName>
    </submittedName>
</protein>
<name>A0A667HUH9_LYNCA</name>
<dbReference type="Proteomes" id="UP000472241">
    <property type="component" value="Unplaced"/>
</dbReference>
<dbReference type="PRINTS" id="PR00042">
    <property type="entry name" value="LEUZIPPRFOS"/>
</dbReference>
<dbReference type="Ensembl" id="ENSLCNT00005033802.1">
    <property type="protein sequence ID" value="ENSLCNP00005030287.1"/>
    <property type="gene ID" value="ENSLCNG00005019678.1"/>
</dbReference>
<proteinExistence type="predicted"/>
<feature type="region of interest" description="Disordered" evidence="1">
    <location>
        <begin position="80"/>
        <end position="176"/>
    </location>
</feature>
<evidence type="ECO:0000313" key="2">
    <source>
        <dbReference type="Ensembl" id="ENSLCNP00005030287.1"/>
    </source>
</evidence>
<dbReference type="InterPro" id="IPR000837">
    <property type="entry name" value="AP-1"/>
</dbReference>
<sequence length="176" mass="18070">MFQAFPGDYDSGSRCSSSPSAESQYLSSVDSFGSPPTAAASQECAGLGEMPGSFVPTVTAITTSQDLQWLVQPTLISSMAQSQGQPLASQPPAVDPYDMPGTSYSTPGMSGYGSGGASGSGGPSTSGTASGPGPARPARARPRRPREETVSKRQHNSDWVGQRGSNFLARGVRGHP</sequence>
<dbReference type="GO" id="GO:0006357">
    <property type="term" value="P:regulation of transcription by RNA polymerase II"/>
    <property type="evidence" value="ECO:0007669"/>
    <property type="project" value="InterPro"/>
</dbReference>
<feature type="region of interest" description="Disordered" evidence="1">
    <location>
        <begin position="1"/>
        <end position="54"/>
    </location>
</feature>
<evidence type="ECO:0000256" key="1">
    <source>
        <dbReference type="SAM" id="MobiDB-lite"/>
    </source>
</evidence>
<reference evidence="2" key="2">
    <citation type="submission" date="2025-09" db="UniProtKB">
        <authorList>
            <consortium name="Ensembl"/>
        </authorList>
    </citation>
    <scope>IDENTIFICATION</scope>
</reference>